<dbReference type="STRING" id="200324.A0A2N5SE88"/>
<dbReference type="GO" id="GO:0032266">
    <property type="term" value="F:phosphatidylinositol-3-phosphate binding"/>
    <property type="evidence" value="ECO:0007669"/>
    <property type="project" value="UniProtKB-UniRule"/>
</dbReference>
<keyword evidence="7" id="KW-0862">Zinc</keyword>
<dbReference type="PROSITE" id="PS51495">
    <property type="entry name" value="GLUE"/>
    <property type="match status" value="1"/>
</dbReference>
<sequence>MNQLRLIDTTNQTLNAQLFFNEEIIQAQTGIGIYDGKNKDDRYQDGTLYLTSHRLVYVDRVDPHRRSCFLDLSLIRQTEYWIGFLKSSPKITLLLGTRRSSCHTQDPSGIDDKLKLTSLSLSSSSSSSSSDLHNILTHPAASHWTCHVCAFSNPPELKCGLCGIPRDLSATTTKSALNSRPPSSFNVYSSSPSGHLNPTRSHTRSLSNLRGTLNHVKAMETASGPAPHIQRIEDAATSKEISCPSCTFLNHPSMARCEICDSILGTIQMESLTLDGSPSGSNHNTRDSSELQHSRAATPAPPSSFPEDSYIRLSFRKGGDKAFYFSLKKALQGKSWNTTGLKHHLEFIHQSSSSRLSEQHPTNNIPSNTHHQKPLAGPIGIDRILKTMDSQQQAHHAELTEGLQDLQALMAKAKEMVQLSQSINAKLTSLESQPKSSEEGDSADQKAGLVIRSSLVKLGLPAPAVTADMMSHDQAFARELAKELAGVLARIMAPGDSGLMAHACLDLARGIRPLDEVWCIWNRARGISLVSPADMISACAHLPEYTSPEIRLRTFKSGLRVLHTPDFSAAAFEARLVGKLRSADPKEESHDSQQHERGDDGEGLQQQQQQCPMMARMSTLEIAQAERLSVSLTGELIQSIELAPSPPDPRDPSSLQPSRAAIVRDFDPQTGLTFWLENLISEYRWVDPNFP</sequence>
<dbReference type="InterPro" id="IPR001876">
    <property type="entry name" value="Znf_RanBP2"/>
</dbReference>
<comment type="subunit">
    <text evidence="9">Component of the endosomal sorting complex required for transport II (ESCRT-II).</text>
</comment>
<dbReference type="InterPro" id="IPR036388">
    <property type="entry name" value="WH-like_DNA-bd_sf"/>
</dbReference>
<evidence type="ECO:0000313" key="13">
    <source>
        <dbReference type="EMBL" id="PLW11567.1"/>
    </source>
</evidence>
<comment type="subcellular location">
    <subcellularLocation>
        <location evidence="9">Cytoplasm</location>
    </subcellularLocation>
    <subcellularLocation>
        <location evidence="9">Endosome</location>
    </subcellularLocation>
</comment>
<evidence type="ECO:0000256" key="4">
    <source>
        <dbReference type="ARBA" id="ARBA00022490"/>
    </source>
</evidence>
<evidence type="ECO:0000256" key="1">
    <source>
        <dbReference type="ARBA" id="ARBA00009697"/>
    </source>
</evidence>
<evidence type="ECO:0000256" key="9">
    <source>
        <dbReference type="RuleBase" id="RU367095"/>
    </source>
</evidence>
<keyword evidence="3 9" id="KW-0813">Transport</keyword>
<feature type="compositionally biased region" description="Basic and acidic residues" evidence="10">
    <location>
        <begin position="284"/>
        <end position="293"/>
    </location>
</feature>
<feature type="compositionally biased region" description="Low complexity" evidence="10">
    <location>
        <begin position="179"/>
        <end position="193"/>
    </location>
</feature>
<feature type="compositionally biased region" description="Polar residues" evidence="10">
    <location>
        <begin position="194"/>
        <end position="204"/>
    </location>
</feature>
<comment type="caution">
    <text evidence="13">The sequence shown here is derived from an EMBL/GenBank/DDBJ whole genome shotgun (WGS) entry which is preliminary data.</text>
</comment>
<evidence type="ECO:0000313" key="14">
    <source>
        <dbReference type="EMBL" id="PLW27142.1"/>
    </source>
</evidence>
<evidence type="ECO:0000313" key="12">
    <source>
        <dbReference type="EMBL" id="PLW08426.1"/>
    </source>
</evidence>
<comment type="function">
    <text evidence="9">Component of the ESCRT-II complex (endosomal sorting complex required for transport II), which is required for multivesicular body (MVB) formation and sorting of endosomal cargo proteins into MVBs.</text>
</comment>
<dbReference type="SMART" id="SM00547">
    <property type="entry name" value="ZnF_RBZ"/>
    <property type="match status" value="2"/>
</dbReference>
<evidence type="ECO:0000256" key="6">
    <source>
        <dbReference type="ARBA" id="ARBA00022771"/>
    </source>
</evidence>
<protein>
    <recommendedName>
        <fullName evidence="2 9">Vacuolar protein-sorting-associated protein 36</fullName>
    </recommendedName>
    <alternativeName>
        <fullName evidence="9">ESCRT-II complex subunit VPS36</fullName>
    </alternativeName>
</protein>
<reference evidence="15 16" key="1">
    <citation type="submission" date="2017-11" db="EMBL/GenBank/DDBJ databases">
        <title>De novo assembly and phasing of dikaryotic genomes from two isolates of Puccinia coronata f. sp. avenae, the causal agent of oat crown rust.</title>
        <authorList>
            <person name="Miller M.E."/>
            <person name="Zhang Y."/>
            <person name="Omidvar V."/>
            <person name="Sperschneider J."/>
            <person name="Schwessinger B."/>
            <person name="Raley C."/>
            <person name="Palmer J.M."/>
            <person name="Garnica D."/>
            <person name="Upadhyaya N."/>
            <person name="Rathjen J."/>
            <person name="Taylor J.M."/>
            <person name="Park R.F."/>
            <person name="Dodds P.N."/>
            <person name="Hirsch C.D."/>
            <person name="Kianian S.F."/>
            <person name="Figueroa M."/>
        </authorList>
    </citation>
    <scope>NUCLEOTIDE SEQUENCE [LARGE SCALE GENOMIC DNA]</scope>
    <source>
        <strain evidence="12">12NC29</strain>
        <strain evidence="13">12SD80</strain>
    </source>
</reference>
<feature type="region of interest" description="Disordered" evidence="10">
    <location>
        <begin position="581"/>
        <end position="612"/>
    </location>
</feature>
<feature type="compositionally biased region" description="Basic and acidic residues" evidence="10">
    <location>
        <begin position="581"/>
        <end position="600"/>
    </location>
</feature>
<dbReference type="Proteomes" id="UP000235392">
    <property type="component" value="Unassembled WGS sequence"/>
</dbReference>
<dbReference type="GO" id="GO:0031902">
    <property type="term" value="C:late endosome membrane"/>
    <property type="evidence" value="ECO:0007669"/>
    <property type="project" value="UniProtKB-UniRule"/>
</dbReference>
<dbReference type="PANTHER" id="PTHR13128">
    <property type="entry name" value="VACUOLAR PROTEIN-SORTING-ASSOCIATED PROTEIN 36"/>
    <property type="match status" value="1"/>
</dbReference>
<keyword evidence="8 9" id="KW-0653">Protein transport</keyword>
<proteinExistence type="inferred from homology"/>
<dbReference type="Proteomes" id="UP000235388">
    <property type="component" value="Unassembled WGS sequence"/>
</dbReference>
<dbReference type="InterPro" id="IPR040608">
    <property type="entry name" value="Snf8/Vps36"/>
</dbReference>
<dbReference type="Pfam" id="PF04157">
    <property type="entry name" value="EAP30"/>
    <property type="match status" value="1"/>
</dbReference>
<name>A0A2N5SE88_9BASI</name>
<dbReference type="InterPro" id="IPR037855">
    <property type="entry name" value="Vps36"/>
</dbReference>
<keyword evidence="15" id="KW-1185">Reference proteome</keyword>
<dbReference type="EMBL" id="PGCI01000918">
    <property type="protein sequence ID" value="PLW11567.1"/>
    <property type="molecule type" value="Genomic_DNA"/>
</dbReference>
<evidence type="ECO:0000313" key="15">
    <source>
        <dbReference type="Proteomes" id="UP000235388"/>
    </source>
</evidence>
<dbReference type="SUPFAM" id="SSF50729">
    <property type="entry name" value="PH domain-like"/>
    <property type="match status" value="2"/>
</dbReference>
<feature type="compositionally biased region" description="Polar residues" evidence="10">
    <location>
        <begin position="272"/>
        <end position="283"/>
    </location>
</feature>
<dbReference type="EMBL" id="PGCI01000423">
    <property type="protein sequence ID" value="PLW27142.1"/>
    <property type="molecule type" value="Genomic_DNA"/>
</dbReference>
<dbReference type="EMBL" id="PGCJ01001162">
    <property type="protein sequence ID" value="PLW08426.1"/>
    <property type="molecule type" value="Genomic_DNA"/>
</dbReference>
<feature type="domain" description="GLUE N-terminal" evidence="11">
    <location>
        <begin position="4"/>
        <end position="343"/>
    </location>
</feature>
<feature type="compositionally biased region" description="Polar residues" evidence="10">
    <location>
        <begin position="351"/>
        <end position="369"/>
    </location>
</feature>
<evidence type="ECO:0000256" key="5">
    <source>
        <dbReference type="ARBA" id="ARBA00022723"/>
    </source>
</evidence>
<dbReference type="FunFam" id="1.10.10.10:FF:000416">
    <property type="entry name" value="Vacuolar protein-sorting-associated protein 36"/>
    <property type="match status" value="1"/>
</dbReference>
<feature type="region of interest" description="Disordered" evidence="10">
    <location>
        <begin position="174"/>
        <end position="204"/>
    </location>
</feature>
<keyword evidence="5" id="KW-0479">Metal-binding</keyword>
<dbReference type="SUPFAM" id="SSF46785">
    <property type="entry name" value="Winged helix' DNA-binding domain"/>
    <property type="match status" value="1"/>
</dbReference>
<evidence type="ECO:0000256" key="7">
    <source>
        <dbReference type="ARBA" id="ARBA00022833"/>
    </source>
</evidence>
<dbReference type="Gene3D" id="1.10.10.10">
    <property type="entry name" value="Winged helix-like DNA-binding domain superfamily/Winged helix DNA-binding domain"/>
    <property type="match status" value="1"/>
</dbReference>
<evidence type="ECO:0000256" key="10">
    <source>
        <dbReference type="SAM" id="MobiDB-lite"/>
    </source>
</evidence>
<dbReference type="GO" id="GO:0008270">
    <property type="term" value="F:zinc ion binding"/>
    <property type="evidence" value="ECO:0007669"/>
    <property type="project" value="UniProtKB-KW"/>
</dbReference>
<comment type="similarity">
    <text evidence="1 9">Belongs to the VPS36 family.</text>
</comment>
<dbReference type="InterPro" id="IPR011993">
    <property type="entry name" value="PH-like_dom_sf"/>
</dbReference>
<dbReference type="Gene3D" id="2.30.29.30">
    <property type="entry name" value="Pleckstrin-homology domain (PH domain)/Phosphotyrosine-binding domain (PTB)"/>
    <property type="match status" value="2"/>
</dbReference>
<evidence type="ECO:0000259" key="11">
    <source>
        <dbReference type="PROSITE" id="PS51495"/>
    </source>
</evidence>
<feature type="region of interest" description="Disordered" evidence="10">
    <location>
        <begin position="272"/>
        <end position="308"/>
    </location>
</feature>
<keyword evidence="9" id="KW-0967">Endosome</keyword>
<gene>
    <name evidence="12" type="ORF">PCANC_26301</name>
    <name evidence="14" type="ORF">PCASD_22022</name>
    <name evidence="13" type="ORF">PCASD_23191</name>
</gene>
<dbReference type="PANTHER" id="PTHR13128:SF12">
    <property type="entry name" value="VACUOLAR PROTEIN-SORTING-ASSOCIATED PROTEIN 36"/>
    <property type="match status" value="1"/>
</dbReference>
<dbReference type="Gene3D" id="6.10.140.260">
    <property type="match status" value="1"/>
</dbReference>
<dbReference type="OrthoDB" id="271448at2759"/>
<dbReference type="InterPro" id="IPR021648">
    <property type="entry name" value="GLUE_dom"/>
</dbReference>
<evidence type="ECO:0000256" key="8">
    <source>
        <dbReference type="ARBA" id="ARBA00022927"/>
    </source>
</evidence>
<keyword evidence="4 9" id="KW-0963">Cytoplasm</keyword>
<evidence type="ECO:0000313" key="16">
    <source>
        <dbReference type="Proteomes" id="UP000235392"/>
    </source>
</evidence>
<dbReference type="GO" id="GO:0043328">
    <property type="term" value="P:protein transport to vacuole involved in ubiquitin-dependent protein catabolic process via the multivesicular body sorting pathway"/>
    <property type="evidence" value="ECO:0007669"/>
    <property type="project" value="UniProtKB-UniRule"/>
</dbReference>
<keyword evidence="6" id="KW-0863">Zinc-finger</keyword>
<feature type="region of interest" description="Disordered" evidence="10">
    <location>
        <begin position="351"/>
        <end position="376"/>
    </location>
</feature>
<dbReference type="Pfam" id="PF11605">
    <property type="entry name" value="Vps36_ESCRT-II"/>
    <property type="match status" value="1"/>
</dbReference>
<evidence type="ECO:0000256" key="2">
    <source>
        <dbReference type="ARBA" id="ARBA00017953"/>
    </source>
</evidence>
<organism evidence="13 16">
    <name type="scientific">Puccinia coronata f. sp. avenae</name>
    <dbReference type="NCBI Taxonomy" id="200324"/>
    <lineage>
        <taxon>Eukaryota</taxon>
        <taxon>Fungi</taxon>
        <taxon>Dikarya</taxon>
        <taxon>Basidiomycota</taxon>
        <taxon>Pucciniomycotina</taxon>
        <taxon>Pucciniomycetes</taxon>
        <taxon>Pucciniales</taxon>
        <taxon>Pucciniaceae</taxon>
        <taxon>Puccinia</taxon>
    </lineage>
</organism>
<accession>A0A2N5SE88</accession>
<dbReference type="InterPro" id="IPR036390">
    <property type="entry name" value="WH_DNA-bd_sf"/>
</dbReference>
<dbReference type="Gene3D" id="2.30.30.380">
    <property type="entry name" value="Zn-finger domain of Sec23/24"/>
    <property type="match status" value="1"/>
</dbReference>
<dbReference type="AlphaFoldDB" id="A0A2N5SE88"/>
<dbReference type="GO" id="GO:0000814">
    <property type="term" value="C:ESCRT II complex"/>
    <property type="evidence" value="ECO:0007669"/>
    <property type="project" value="UniProtKB-UniRule"/>
</dbReference>
<dbReference type="GO" id="GO:0043130">
    <property type="term" value="F:ubiquitin binding"/>
    <property type="evidence" value="ECO:0007669"/>
    <property type="project" value="UniProtKB-UniRule"/>
</dbReference>
<evidence type="ECO:0000256" key="3">
    <source>
        <dbReference type="ARBA" id="ARBA00022448"/>
    </source>
</evidence>